<dbReference type="PANTHER" id="PTHR24304">
    <property type="entry name" value="CYTOCHROME P450 FAMILY 7"/>
    <property type="match status" value="1"/>
</dbReference>
<keyword evidence="5 7" id="KW-0408">Iron</keyword>
<dbReference type="InterPro" id="IPR017972">
    <property type="entry name" value="Cyt_P450_CS"/>
</dbReference>
<evidence type="ECO:0000256" key="4">
    <source>
        <dbReference type="ARBA" id="ARBA00022723"/>
    </source>
</evidence>
<dbReference type="PROSITE" id="PS00086">
    <property type="entry name" value="CYTOCHROME_P450"/>
    <property type="match status" value="1"/>
</dbReference>
<dbReference type="STRING" id="1314773.A0A3N2Q7X8"/>
<dbReference type="GO" id="GO:0008395">
    <property type="term" value="F:steroid hydroxylase activity"/>
    <property type="evidence" value="ECO:0007669"/>
    <property type="project" value="TreeGrafter"/>
</dbReference>
<evidence type="ECO:0000256" key="6">
    <source>
        <dbReference type="ARBA" id="ARBA00023033"/>
    </source>
</evidence>
<evidence type="ECO:0000256" key="7">
    <source>
        <dbReference type="PIRSR" id="PIRSR602403-1"/>
    </source>
</evidence>
<feature type="non-terminal residue" evidence="10">
    <location>
        <position position="579"/>
    </location>
</feature>
<comment type="cofactor">
    <cofactor evidence="1 7">
        <name>heme</name>
        <dbReference type="ChEBI" id="CHEBI:30413"/>
    </cofactor>
</comment>
<accession>A0A3N2Q7X8</accession>
<dbReference type="CDD" id="cd11040">
    <property type="entry name" value="CYP7_CYP8-like"/>
    <property type="match status" value="1"/>
</dbReference>
<dbReference type="InterPro" id="IPR002403">
    <property type="entry name" value="Cyt_P450_E_grp-IV"/>
</dbReference>
<dbReference type="OrthoDB" id="3366823at2759"/>
<organism evidence="10 11">
    <name type="scientific">Sodiomyces alkalinus (strain CBS 110278 / VKM F-3762 / F11)</name>
    <name type="common">Alkaliphilic filamentous fungus</name>
    <dbReference type="NCBI Taxonomy" id="1314773"/>
    <lineage>
        <taxon>Eukaryota</taxon>
        <taxon>Fungi</taxon>
        <taxon>Dikarya</taxon>
        <taxon>Ascomycota</taxon>
        <taxon>Pezizomycotina</taxon>
        <taxon>Sordariomycetes</taxon>
        <taxon>Hypocreomycetidae</taxon>
        <taxon>Glomerellales</taxon>
        <taxon>Plectosphaerellaceae</taxon>
        <taxon>Sodiomyces</taxon>
    </lineage>
</organism>
<reference evidence="10 11" key="1">
    <citation type="journal article" date="2018" name="Mol. Ecol.">
        <title>The obligate alkalophilic soda-lake fungus Sodiomyces alkalinus has shifted to a protein diet.</title>
        <authorList>
            <person name="Grum-Grzhimaylo A.A."/>
            <person name="Falkoski D.L."/>
            <person name="van den Heuvel J."/>
            <person name="Valero-Jimenez C.A."/>
            <person name="Min B."/>
            <person name="Choi I.G."/>
            <person name="Lipzen A."/>
            <person name="Daum C.G."/>
            <person name="Aanen D.K."/>
            <person name="Tsang A."/>
            <person name="Henrissat B."/>
            <person name="Bilanenko E.N."/>
            <person name="de Vries R.P."/>
            <person name="van Kan J.A.L."/>
            <person name="Grigoriev I.V."/>
            <person name="Debets A.J.M."/>
        </authorList>
    </citation>
    <scope>NUCLEOTIDE SEQUENCE [LARGE SCALE GENOMIC DNA]</scope>
    <source>
        <strain evidence="10 11">F11</strain>
    </source>
</reference>
<dbReference type="InterPro" id="IPR036396">
    <property type="entry name" value="Cyt_P450_sf"/>
</dbReference>
<dbReference type="Pfam" id="PF00067">
    <property type="entry name" value="p450"/>
    <property type="match status" value="1"/>
</dbReference>
<dbReference type="InterPro" id="IPR050529">
    <property type="entry name" value="CYP450_sterol_14alpha_dmase"/>
</dbReference>
<evidence type="ECO:0000256" key="9">
    <source>
        <dbReference type="SAM" id="Phobius"/>
    </source>
</evidence>
<feature type="transmembrane region" description="Helical" evidence="9">
    <location>
        <begin position="42"/>
        <end position="62"/>
    </location>
</feature>
<gene>
    <name evidence="10" type="ORF">SODALDRAFT_288497</name>
</gene>
<dbReference type="GO" id="GO:0005506">
    <property type="term" value="F:iron ion binding"/>
    <property type="evidence" value="ECO:0007669"/>
    <property type="project" value="InterPro"/>
</dbReference>
<evidence type="ECO:0000256" key="5">
    <source>
        <dbReference type="ARBA" id="ARBA00023004"/>
    </source>
</evidence>
<dbReference type="GO" id="GO:0016705">
    <property type="term" value="F:oxidoreductase activity, acting on paired donors, with incorporation or reduction of molecular oxygen"/>
    <property type="evidence" value="ECO:0007669"/>
    <property type="project" value="InterPro"/>
</dbReference>
<evidence type="ECO:0000256" key="8">
    <source>
        <dbReference type="RuleBase" id="RU000461"/>
    </source>
</evidence>
<keyword evidence="6 8" id="KW-0503">Monooxygenase</keyword>
<name>A0A3N2Q7X8_SODAK</name>
<keyword evidence="9" id="KW-0472">Membrane</keyword>
<evidence type="ECO:0000313" key="11">
    <source>
        <dbReference type="Proteomes" id="UP000272025"/>
    </source>
</evidence>
<keyword evidence="11" id="KW-1185">Reference proteome</keyword>
<dbReference type="GeneID" id="39577079"/>
<dbReference type="AlphaFoldDB" id="A0A3N2Q7X8"/>
<dbReference type="PANTHER" id="PTHR24304:SF2">
    <property type="entry name" value="24-HYDROXYCHOLESTEROL 7-ALPHA-HYDROXYLASE"/>
    <property type="match status" value="1"/>
</dbReference>
<dbReference type="Gene3D" id="1.10.630.10">
    <property type="entry name" value="Cytochrome P450"/>
    <property type="match status" value="1"/>
</dbReference>
<dbReference type="Proteomes" id="UP000272025">
    <property type="component" value="Unassembled WGS sequence"/>
</dbReference>
<keyword evidence="9" id="KW-1133">Transmembrane helix</keyword>
<dbReference type="PRINTS" id="PR00465">
    <property type="entry name" value="EP450IV"/>
</dbReference>
<keyword evidence="3 7" id="KW-0349">Heme</keyword>
<proteinExistence type="inferred from homology"/>
<dbReference type="EMBL" id="ML119051">
    <property type="protein sequence ID" value="ROT42879.1"/>
    <property type="molecule type" value="Genomic_DNA"/>
</dbReference>
<evidence type="ECO:0000256" key="2">
    <source>
        <dbReference type="ARBA" id="ARBA00010617"/>
    </source>
</evidence>
<keyword evidence="4 7" id="KW-0479">Metal-binding</keyword>
<dbReference type="GO" id="GO:0020037">
    <property type="term" value="F:heme binding"/>
    <property type="evidence" value="ECO:0007669"/>
    <property type="project" value="InterPro"/>
</dbReference>
<keyword evidence="9" id="KW-0812">Transmembrane</keyword>
<keyword evidence="8" id="KW-0560">Oxidoreductase</keyword>
<feature type="binding site" description="axial binding residue" evidence="7">
    <location>
        <position position="521"/>
    </location>
    <ligand>
        <name>heme</name>
        <dbReference type="ChEBI" id="CHEBI:30413"/>
    </ligand>
    <ligandPart>
        <name>Fe</name>
        <dbReference type="ChEBI" id="CHEBI:18248"/>
    </ligandPart>
</feature>
<dbReference type="InterPro" id="IPR001128">
    <property type="entry name" value="Cyt_P450"/>
</dbReference>
<protein>
    <submittedName>
        <fullName evidence="10">Cytochrome P450</fullName>
    </submittedName>
</protein>
<dbReference type="SUPFAM" id="SSF48264">
    <property type="entry name" value="Cytochrome P450"/>
    <property type="match status" value="1"/>
</dbReference>
<evidence type="ECO:0000313" key="10">
    <source>
        <dbReference type="EMBL" id="ROT42879.1"/>
    </source>
</evidence>
<comment type="similarity">
    <text evidence="2 8">Belongs to the cytochrome P450 family.</text>
</comment>
<evidence type="ECO:0000256" key="1">
    <source>
        <dbReference type="ARBA" id="ARBA00001971"/>
    </source>
</evidence>
<sequence length="579" mass="66340">MVMVDKIDSTIRAVENFMGSSKMSTMKSMLGPLSSWSTSSQLILVLVVVVPLITYFTSALRFRQVHVRTGKDGQHVVPVVPYWIPGIRHFFSFLKDTQGFPLGLVKRYGWERPIRFQVANTGFTVVGNPDHIQTIFKNHRYLSSRSITAQSARYLLDVPPSVMPFYQADDSGMAGQIREGSKVKPENRILFHQTRSAQKFLASPFLEPLSQRFVDMLHRHVEALEIGDDWVEHPDLFKFLQVTVSRANIEAIMGTKITELNPTMVEDFWRAKRYSHLYFKGFPRWLVPKAFAARDRVLESIQKWHAYAFANSDHTNTGPKDPDWEPIFGSKYVKARLQYMLGMKPLDDRVRACEDWGLMFGNYSSNANTLPAVFWYLYEALRDPALSARMMAEAAPFVTSDKDTCNINFLDMAEQPLLQSVFAEVLRTRVSILVSRMVEYGNINFHGYTAPRDEYILMPTDALHYSPEPWERAGRTLKTPLEQFDPERFLVPSEKGTGSPEFSLDGLAGLWIPFGGGDRMCPGRHLTKMEMLITYAYLFSRYEVEMDDGDAGKVKNDMRYAPFGALPPDRPVRFKIRRK</sequence>
<dbReference type="RefSeq" id="XP_028470685.1">
    <property type="nucleotide sequence ID" value="XM_028608601.1"/>
</dbReference>
<evidence type="ECO:0000256" key="3">
    <source>
        <dbReference type="ARBA" id="ARBA00022617"/>
    </source>
</evidence>